<dbReference type="AlphaFoldDB" id="A0A1Y0IPL7"/>
<reference evidence="4" key="1">
    <citation type="submission" date="2017-05" db="EMBL/GenBank/DDBJ databases">
        <authorList>
            <person name="Sung H."/>
        </authorList>
    </citation>
    <scope>NUCLEOTIDE SEQUENCE [LARGE SCALE GENOMIC DNA]</scope>
    <source>
        <strain evidence="4">AR23208</strain>
    </source>
</reference>
<feature type="transmembrane region" description="Helical" evidence="2">
    <location>
        <begin position="332"/>
        <end position="358"/>
    </location>
</feature>
<protein>
    <recommendedName>
        <fullName evidence="5">Major facilitator superfamily (MFS) profile domain-containing protein</fullName>
    </recommendedName>
</protein>
<dbReference type="Gene3D" id="1.20.1250.20">
    <property type="entry name" value="MFS general substrate transporter like domains"/>
    <property type="match status" value="1"/>
</dbReference>
<feature type="transmembrane region" description="Helical" evidence="2">
    <location>
        <begin position="45"/>
        <end position="69"/>
    </location>
</feature>
<dbReference type="PANTHER" id="PTHR23526:SF2">
    <property type="entry name" value="MAJOR FACILITATOR SUPERFAMILY (MFS) PROFILE DOMAIN-CONTAINING PROTEIN"/>
    <property type="match status" value="1"/>
</dbReference>
<evidence type="ECO:0000313" key="3">
    <source>
        <dbReference type="EMBL" id="ARU62532.1"/>
    </source>
</evidence>
<dbReference type="InterPro" id="IPR036259">
    <property type="entry name" value="MFS_trans_sf"/>
</dbReference>
<dbReference type="GO" id="GO:0005886">
    <property type="term" value="C:plasma membrane"/>
    <property type="evidence" value="ECO:0007669"/>
    <property type="project" value="UniProtKB-SubCell"/>
</dbReference>
<comment type="subcellular location">
    <subcellularLocation>
        <location evidence="1">Cell membrane</location>
        <topology evidence="1">Multi-pass membrane protein</topology>
    </subcellularLocation>
</comment>
<keyword evidence="4" id="KW-1185">Reference proteome</keyword>
<dbReference type="SUPFAM" id="SSF103473">
    <property type="entry name" value="MFS general substrate transporter"/>
    <property type="match status" value="1"/>
</dbReference>
<proteinExistence type="predicted"/>
<keyword evidence="2" id="KW-0812">Transmembrane</keyword>
<organism evidence="3 4">
    <name type="scientific">Tumebacillus avium</name>
    <dbReference type="NCBI Taxonomy" id="1903704"/>
    <lineage>
        <taxon>Bacteria</taxon>
        <taxon>Bacillati</taxon>
        <taxon>Bacillota</taxon>
        <taxon>Bacilli</taxon>
        <taxon>Bacillales</taxon>
        <taxon>Alicyclobacillaceae</taxon>
        <taxon>Tumebacillus</taxon>
    </lineage>
</organism>
<dbReference type="InterPro" id="IPR011701">
    <property type="entry name" value="MFS"/>
</dbReference>
<sequence>MLCEFFQTYPAHMAGKLMNVYLTKRRRSMNTTEATRQLLPPSSKWLLSINTLFAGASALSNTFLNIYLWKFLQSVEQIAIYNFYIFLFSAIGYTIAGWIAKKSDRLYTLRIGVAILALFYILIISFGSRAVSLYVLLGMLQGIGTGFFWLSYNVLVFEVTEPETRDEYNGANGFLFAVATMAAPLLAGRILSTLPMKGYTIIFTVSFALFLTAVLITWKLQPKGGPPSYDLYAGFSPQEHKNLWRKMLTMSFSMGFREGTLAFLPFLLVFVVTQDELTASRYLLFTSAGSLVAYYVVKKFLTTARRNTFVTTAAFMLGLSVLMLLFEVNKVSLFVFGIANSLFTPLLVIPYSCLTYDVMGQLPEAVHRKVEYIVIRESVVNTGRCLSILALIGLQWLLSEGLSMKLTFLLVGLSPLVALFFFRRTNETLRV</sequence>
<feature type="transmembrane region" description="Helical" evidence="2">
    <location>
        <begin position="404"/>
        <end position="422"/>
    </location>
</feature>
<dbReference type="KEGG" id="tum:CBW65_17365"/>
<evidence type="ECO:0000256" key="1">
    <source>
        <dbReference type="ARBA" id="ARBA00004651"/>
    </source>
</evidence>
<feature type="transmembrane region" description="Helical" evidence="2">
    <location>
        <begin position="133"/>
        <end position="152"/>
    </location>
</feature>
<dbReference type="Proteomes" id="UP000195437">
    <property type="component" value="Chromosome"/>
</dbReference>
<gene>
    <name evidence="3" type="ORF">CBW65_17365</name>
</gene>
<feature type="transmembrane region" description="Helical" evidence="2">
    <location>
        <begin position="198"/>
        <end position="218"/>
    </location>
</feature>
<name>A0A1Y0IPL7_9BACL</name>
<evidence type="ECO:0008006" key="5">
    <source>
        <dbReference type="Google" id="ProtNLM"/>
    </source>
</evidence>
<feature type="transmembrane region" description="Helical" evidence="2">
    <location>
        <begin position="173"/>
        <end position="192"/>
    </location>
</feature>
<keyword evidence="2" id="KW-0472">Membrane</keyword>
<feature type="transmembrane region" description="Helical" evidence="2">
    <location>
        <begin position="309"/>
        <end position="326"/>
    </location>
</feature>
<feature type="transmembrane region" description="Helical" evidence="2">
    <location>
        <begin position="279"/>
        <end position="297"/>
    </location>
</feature>
<dbReference type="GO" id="GO:0022857">
    <property type="term" value="F:transmembrane transporter activity"/>
    <property type="evidence" value="ECO:0007669"/>
    <property type="project" value="InterPro"/>
</dbReference>
<accession>A0A1Y0IPL7</accession>
<feature type="transmembrane region" description="Helical" evidence="2">
    <location>
        <begin position="81"/>
        <end position="100"/>
    </location>
</feature>
<keyword evidence="2" id="KW-1133">Transmembrane helix</keyword>
<dbReference type="EMBL" id="CP021434">
    <property type="protein sequence ID" value="ARU62532.1"/>
    <property type="molecule type" value="Genomic_DNA"/>
</dbReference>
<feature type="transmembrane region" description="Helical" evidence="2">
    <location>
        <begin position="107"/>
        <end position="127"/>
    </location>
</feature>
<dbReference type="InterPro" id="IPR052528">
    <property type="entry name" value="Sugar_transport-like"/>
</dbReference>
<evidence type="ECO:0000256" key="2">
    <source>
        <dbReference type="SAM" id="Phobius"/>
    </source>
</evidence>
<dbReference type="PANTHER" id="PTHR23526">
    <property type="entry name" value="INTEGRAL MEMBRANE TRANSPORT PROTEIN-RELATED"/>
    <property type="match status" value="1"/>
</dbReference>
<feature type="transmembrane region" description="Helical" evidence="2">
    <location>
        <begin position="255"/>
        <end position="273"/>
    </location>
</feature>
<dbReference type="Pfam" id="PF07690">
    <property type="entry name" value="MFS_1"/>
    <property type="match status" value="1"/>
</dbReference>
<evidence type="ECO:0000313" key="4">
    <source>
        <dbReference type="Proteomes" id="UP000195437"/>
    </source>
</evidence>